<sequence>MKSIERVIIKLIIIQFICLVCSQFLLTNPKIATYLTKIQLYEGVTKQLNEVTEEVYHQIDR</sequence>
<reference evidence="2" key="1">
    <citation type="submission" date="2021-04" db="EMBL/GenBank/DDBJ databases">
        <title>Genome seq and assembly of Bacillus sp.</title>
        <authorList>
            <person name="Chhetri G."/>
        </authorList>
    </citation>
    <scope>NUCLEOTIDE SEQUENCE</scope>
    <source>
        <strain evidence="2">RG28</strain>
    </source>
</reference>
<dbReference type="InterPro" id="IPR035281">
    <property type="entry name" value="DUF5359"/>
</dbReference>
<protein>
    <submittedName>
        <fullName evidence="2">DUF5359 family protein</fullName>
    </submittedName>
</protein>
<name>A0A940NH82_9BACI</name>
<keyword evidence="1" id="KW-0812">Transmembrane</keyword>
<dbReference type="EMBL" id="JAGIYQ010000002">
    <property type="protein sequence ID" value="MBP0724225.1"/>
    <property type="molecule type" value="Genomic_DNA"/>
</dbReference>
<evidence type="ECO:0000256" key="1">
    <source>
        <dbReference type="SAM" id="Phobius"/>
    </source>
</evidence>
<accession>A0A940NH82</accession>
<keyword evidence="1" id="KW-0472">Membrane</keyword>
<dbReference type="AlphaFoldDB" id="A0A940NH82"/>
<dbReference type="RefSeq" id="WP_209402537.1">
    <property type="nucleotide sequence ID" value="NZ_JAGIYQ010000002.1"/>
</dbReference>
<proteinExistence type="predicted"/>
<keyword evidence="3" id="KW-1185">Reference proteome</keyword>
<dbReference type="Proteomes" id="UP000682134">
    <property type="component" value="Unassembled WGS sequence"/>
</dbReference>
<evidence type="ECO:0000313" key="2">
    <source>
        <dbReference type="EMBL" id="MBP0724225.1"/>
    </source>
</evidence>
<comment type="caution">
    <text evidence="2">The sequence shown here is derived from an EMBL/GenBank/DDBJ whole genome shotgun (WGS) entry which is preliminary data.</text>
</comment>
<feature type="transmembrane region" description="Helical" evidence="1">
    <location>
        <begin position="7"/>
        <end position="26"/>
    </location>
</feature>
<gene>
    <name evidence="2" type="ORF">J5Y03_03385</name>
</gene>
<organism evidence="2 3">
    <name type="scientific">Gottfriedia endophytica</name>
    <dbReference type="NCBI Taxonomy" id="2820819"/>
    <lineage>
        <taxon>Bacteria</taxon>
        <taxon>Bacillati</taxon>
        <taxon>Bacillota</taxon>
        <taxon>Bacilli</taxon>
        <taxon>Bacillales</taxon>
        <taxon>Bacillaceae</taxon>
        <taxon>Gottfriedia</taxon>
    </lineage>
</organism>
<evidence type="ECO:0000313" key="3">
    <source>
        <dbReference type="Proteomes" id="UP000682134"/>
    </source>
</evidence>
<keyword evidence="1" id="KW-1133">Transmembrane helix</keyword>
<dbReference type="Pfam" id="PF17313">
    <property type="entry name" value="DUF5359"/>
    <property type="match status" value="1"/>
</dbReference>